<evidence type="ECO:0000313" key="3">
    <source>
        <dbReference type="Proteomes" id="UP000258127"/>
    </source>
</evidence>
<dbReference type="EMBL" id="CP031641">
    <property type="protein sequence ID" value="AXO90696.1"/>
    <property type="molecule type" value="Genomic_DNA"/>
</dbReference>
<proteinExistence type="predicted"/>
<dbReference type="AlphaFoldDB" id="A0AAI8KFM8"/>
<reference evidence="2 3" key="1">
    <citation type="submission" date="2018-08" db="EMBL/GenBank/DDBJ databases">
        <authorList>
            <person name="Lee Y."/>
            <person name="Kakembo D."/>
        </authorList>
    </citation>
    <scope>NUCLEOTIDE SEQUENCE [LARGE SCALE GENOMIC DNA]</scope>
    <source>
        <strain evidence="2 3">JBCS1880</strain>
    </source>
</reference>
<dbReference type="Pfam" id="PF20432">
    <property type="entry name" value="Xre-like-HTH"/>
    <property type="match status" value="1"/>
</dbReference>
<feature type="domain" description="Antitoxin Xre-like helix-turn-helix" evidence="1">
    <location>
        <begin position="14"/>
        <end position="70"/>
    </location>
</feature>
<organism evidence="2 3">
    <name type="scientific">Pseudomonas parafulva</name>
    <dbReference type="NCBI Taxonomy" id="157782"/>
    <lineage>
        <taxon>Bacteria</taxon>
        <taxon>Pseudomonadati</taxon>
        <taxon>Pseudomonadota</taxon>
        <taxon>Gammaproteobacteria</taxon>
        <taxon>Pseudomonadales</taxon>
        <taxon>Pseudomonadaceae</taxon>
        <taxon>Pseudomonas</taxon>
    </lineage>
</organism>
<accession>A0AAI8KFM8</accession>
<dbReference type="GO" id="GO:0003677">
    <property type="term" value="F:DNA binding"/>
    <property type="evidence" value="ECO:0007669"/>
    <property type="project" value="InterPro"/>
</dbReference>
<name>A0AAI8KFM8_9PSED</name>
<gene>
    <name evidence="2" type="ORF">DZC75_22805</name>
</gene>
<sequence length="130" mass="14488">MTGANAELTQNQLAVGLRAALRILDGWNATTEQVGSILRLSTATRQKISRDSSASVRLDLDQQQRISLVLNIHAALRTVFANQENVQGFPNLDNANDFFEGRSPLEVMAQGDMISLYETYRRIEHLQQSS</sequence>
<dbReference type="KEGG" id="ppv:NJ69_19015"/>
<evidence type="ECO:0000313" key="2">
    <source>
        <dbReference type="EMBL" id="AXO90696.1"/>
    </source>
</evidence>
<dbReference type="Proteomes" id="UP000258127">
    <property type="component" value="Chromosome"/>
</dbReference>
<protein>
    <recommendedName>
        <fullName evidence="1">Antitoxin Xre-like helix-turn-helix domain-containing protein</fullName>
    </recommendedName>
</protein>
<dbReference type="InterPro" id="IPR046847">
    <property type="entry name" value="Xre-like_HTH"/>
</dbReference>
<evidence type="ECO:0000259" key="1">
    <source>
        <dbReference type="Pfam" id="PF20432"/>
    </source>
</evidence>
<dbReference type="RefSeq" id="WP_039582310.1">
    <property type="nucleotide sequence ID" value="NZ_CP009747.1"/>
</dbReference>
<keyword evidence="3" id="KW-1185">Reference proteome</keyword>